<feature type="transmembrane region" description="Helical" evidence="1">
    <location>
        <begin position="44"/>
        <end position="64"/>
    </location>
</feature>
<protein>
    <recommendedName>
        <fullName evidence="4">Secreted protein</fullName>
    </recommendedName>
</protein>
<evidence type="ECO:0000256" key="2">
    <source>
        <dbReference type="SAM" id="SignalP"/>
    </source>
</evidence>
<feature type="signal peptide" evidence="2">
    <location>
        <begin position="1"/>
        <end position="17"/>
    </location>
</feature>
<name>A0A6M2DBC9_RHIMP</name>
<feature type="chain" id="PRO_5026803456" description="Secreted protein" evidence="2">
    <location>
        <begin position="18"/>
        <end position="92"/>
    </location>
</feature>
<keyword evidence="1" id="KW-0812">Transmembrane</keyword>
<reference evidence="3" key="1">
    <citation type="submission" date="2019-09" db="EMBL/GenBank/DDBJ databases">
        <title>Organ-specific transcriptomic study of the physiology of the cattle tick, Rhipicephalus microplus.</title>
        <authorList>
            <person name="Tirloni L."/>
            <person name="Braz G."/>
            <person name="Gandara A.C.P."/>
            <person name="Sabadin G.A."/>
            <person name="da Silva R.M."/>
            <person name="Guizzo M.G."/>
            <person name="Machado J.A."/>
            <person name="Costa E.P."/>
            <person name="Gomes H.F."/>
            <person name="Moraes J."/>
            <person name="Mota M.B.S."/>
            <person name="Mesquita R.D."/>
            <person name="Alvarenga P.H."/>
            <person name="Alves F."/>
            <person name="Seixas A."/>
            <person name="da Fonseca R.N."/>
            <person name="Fogaca A."/>
            <person name="Logullo C."/>
            <person name="Tanaka A."/>
            <person name="Daffre S."/>
            <person name="Termignoni C."/>
            <person name="Vaz I.S.Jr."/>
            <person name="Oliveira P.L."/>
            <person name="Ribeiro J.M."/>
        </authorList>
    </citation>
    <scope>NUCLEOTIDE SEQUENCE</scope>
    <source>
        <strain evidence="3">Porto Alegre</strain>
    </source>
</reference>
<keyword evidence="1" id="KW-0472">Membrane</keyword>
<dbReference type="AlphaFoldDB" id="A0A6M2DBC9"/>
<organism evidence="3">
    <name type="scientific">Rhipicephalus microplus</name>
    <name type="common">Cattle tick</name>
    <name type="synonym">Boophilus microplus</name>
    <dbReference type="NCBI Taxonomy" id="6941"/>
    <lineage>
        <taxon>Eukaryota</taxon>
        <taxon>Metazoa</taxon>
        <taxon>Ecdysozoa</taxon>
        <taxon>Arthropoda</taxon>
        <taxon>Chelicerata</taxon>
        <taxon>Arachnida</taxon>
        <taxon>Acari</taxon>
        <taxon>Parasitiformes</taxon>
        <taxon>Ixodida</taxon>
        <taxon>Ixodoidea</taxon>
        <taxon>Ixodidae</taxon>
        <taxon>Rhipicephalinae</taxon>
        <taxon>Rhipicephalus</taxon>
        <taxon>Boophilus</taxon>
    </lineage>
</organism>
<evidence type="ECO:0000313" key="3">
    <source>
        <dbReference type="EMBL" id="NOV43000.1"/>
    </source>
</evidence>
<sequence length="92" mass="10194">MIKILVSTLLGNTCAQACSCACCSCFIYTYTVFVLSSDDTRSQISFTTQGILIVLLFCRSYILICSIIIENFLITNVGILYTFMSCVSTIRC</sequence>
<evidence type="ECO:0008006" key="4">
    <source>
        <dbReference type="Google" id="ProtNLM"/>
    </source>
</evidence>
<accession>A0A6M2DBC9</accession>
<proteinExistence type="predicted"/>
<keyword evidence="1" id="KW-1133">Transmembrane helix</keyword>
<dbReference type="EMBL" id="GHWJ01010263">
    <property type="protein sequence ID" value="NOV43000.1"/>
    <property type="molecule type" value="Transcribed_RNA"/>
</dbReference>
<keyword evidence="2" id="KW-0732">Signal</keyword>
<evidence type="ECO:0000256" key="1">
    <source>
        <dbReference type="SAM" id="Phobius"/>
    </source>
</evidence>